<name>A0AAU8K5N2_9ACTN</name>
<dbReference type="EMBL" id="CP159872">
    <property type="protein sequence ID" value="XCM83465.1"/>
    <property type="molecule type" value="Genomic_DNA"/>
</dbReference>
<dbReference type="RefSeq" id="WP_354644401.1">
    <property type="nucleotide sequence ID" value="NZ_CP159872.1"/>
</dbReference>
<accession>A0AAU8K5N2</accession>
<sequence length="216" mass="23945">MNESMHGAALVERVIARVSEEGWPTSEAPDADEPVPLPPEVIDRLRLPGGRPLPPSLRRWLAYDGSWFEELGWYEDVREPELVGRPLGATAEELYGGETGDPLVAMFADFERLLPAPCLPLVGGCDSRRLLYLGEPDSTGEYPVLVTDVDDLPFVAVMYPGLDVYLADLAEVIDLDFGTYTSLAEHPEYGPRMREHAEHTALGPDGLEIQDLDWQE</sequence>
<reference evidence="1" key="1">
    <citation type="submission" date="2024-06" db="EMBL/GenBank/DDBJ databases">
        <title>The genome sequences of Kitasatospora sp. strain HUAS MG31.</title>
        <authorList>
            <person name="Mo P."/>
        </authorList>
    </citation>
    <scope>NUCLEOTIDE SEQUENCE</scope>
    <source>
        <strain evidence="1">HUAS MG31</strain>
    </source>
</reference>
<evidence type="ECO:0000313" key="1">
    <source>
        <dbReference type="EMBL" id="XCM83465.1"/>
    </source>
</evidence>
<proteinExistence type="predicted"/>
<evidence type="ECO:0008006" key="2">
    <source>
        <dbReference type="Google" id="ProtNLM"/>
    </source>
</evidence>
<organism evidence="1">
    <name type="scientific">Kitasatospora camelliae</name>
    <dbReference type="NCBI Taxonomy" id="3156397"/>
    <lineage>
        <taxon>Bacteria</taxon>
        <taxon>Bacillati</taxon>
        <taxon>Actinomycetota</taxon>
        <taxon>Actinomycetes</taxon>
        <taxon>Kitasatosporales</taxon>
        <taxon>Streptomycetaceae</taxon>
        <taxon>Kitasatospora</taxon>
    </lineage>
</organism>
<dbReference type="KEGG" id="kcm:ABWK59_33350"/>
<dbReference type="AlphaFoldDB" id="A0AAU8K5N2"/>
<gene>
    <name evidence="1" type="ORF">ABWK59_33350</name>
</gene>
<protein>
    <recommendedName>
        <fullName evidence="2">Knr4/Smi1-like domain-containing protein</fullName>
    </recommendedName>
</protein>